<dbReference type="GO" id="GO:0005506">
    <property type="term" value="F:iron ion binding"/>
    <property type="evidence" value="ECO:0007669"/>
    <property type="project" value="InterPro"/>
</dbReference>
<dbReference type="InterPro" id="IPR050476">
    <property type="entry name" value="Insect_CytP450_Detox"/>
</dbReference>
<feature type="binding site" description="axial binding residue" evidence="13">
    <location>
        <position position="456"/>
    </location>
    <ligand>
        <name>heme</name>
        <dbReference type="ChEBI" id="CHEBI:30413"/>
    </ligand>
    <ligandPart>
        <name>Fe</name>
        <dbReference type="ChEBI" id="CHEBI:18248"/>
    </ligandPart>
</feature>
<evidence type="ECO:0000256" key="14">
    <source>
        <dbReference type="RuleBase" id="RU000461"/>
    </source>
</evidence>
<protein>
    <submittedName>
        <fullName evidence="16">Cytochrome P450 6g2</fullName>
    </submittedName>
</protein>
<evidence type="ECO:0000256" key="4">
    <source>
        <dbReference type="ARBA" id="ARBA00010617"/>
    </source>
</evidence>
<organism evidence="16 17">
    <name type="scientific">Pseudolycoriella hygida</name>
    <dbReference type="NCBI Taxonomy" id="35572"/>
    <lineage>
        <taxon>Eukaryota</taxon>
        <taxon>Metazoa</taxon>
        <taxon>Ecdysozoa</taxon>
        <taxon>Arthropoda</taxon>
        <taxon>Hexapoda</taxon>
        <taxon>Insecta</taxon>
        <taxon>Pterygota</taxon>
        <taxon>Neoptera</taxon>
        <taxon>Endopterygota</taxon>
        <taxon>Diptera</taxon>
        <taxon>Nematocera</taxon>
        <taxon>Sciaroidea</taxon>
        <taxon>Sciaridae</taxon>
        <taxon>Pseudolycoriella</taxon>
    </lineage>
</organism>
<feature type="transmembrane region" description="Helical" evidence="15">
    <location>
        <begin position="6"/>
        <end position="24"/>
    </location>
</feature>
<dbReference type="GO" id="GO:0005789">
    <property type="term" value="C:endoplasmic reticulum membrane"/>
    <property type="evidence" value="ECO:0007669"/>
    <property type="project" value="UniProtKB-SubCell"/>
</dbReference>
<dbReference type="CDD" id="cd11056">
    <property type="entry name" value="CYP6-like"/>
    <property type="match status" value="1"/>
</dbReference>
<accession>A0A9Q0N0F5</accession>
<dbReference type="PANTHER" id="PTHR24292">
    <property type="entry name" value="CYTOCHROME P450"/>
    <property type="match status" value="1"/>
</dbReference>
<keyword evidence="9 14" id="KW-0560">Oxidoreductase</keyword>
<dbReference type="AlphaFoldDB" id="A0A9Q0N0F5"/>
<dbReference type="InterPro" id="IPR017972">
    <property type="entry name" value="Cyt_P450_CS"/>
</dbReference>
<dbReference type="FunFam" id="1.10.630.10:FF:000042">
    <property type="entry name" value="Cytochrome P450"/>
    <property type="match status" value="1"/>
</dbReference>
<gene>
    <name evidence="16" type="primary">Cyp6g2_0</name>
    <name evidence="16" type="ORF">Bhyg_06266</name>
</gene>
<evidence type="ECO:0000256" key="12">
    <source>
        <dbReference type="ARBA" id="ARBA00023136"/>
    </source>
</evidence>
<dbReference type="PANTHER" id="PTHR24292:SF45">
    <property type="entry name" value="CYTOCHROME P450 6G1-RELATED"/>
    <property type="match status" value="1"/>
</dbReference>
<evidence type="ECO:0000313" key="17">
    <source>
        <dbReference type="Proteomes" id="UP001151699"/>
    </source>
</evidence>
<evidence type="ECO:0000256" key="7">
    <source>
        <dbReference type="ARBA" id="ARBA00022824"/>
    </source>
</evidence>
<dbReference type="InterPro" id="IPR001128">
    <property type="entry name" value="Cyt_P450"/>
</dbReference>
<dbReference type="Proteomes" id="UP001151699">
    <property type="component" value="Chromosome B"/>
</dbReference>
<evidence type="ECO:0000256" key="8">
    <source>
        <dbReference type="ARBA" id="ARBA00022848"/>
    </source>
</evidence>
<evidence type="ECO:0000256" key="13">
    <source>
        <dbReference type="PIRSR" id="PIRSR602401-1"/>
    </source>
</evidence>
<evidence type="ECO:0000256" key="3">
    <source>
        <dbReference type="ARBA" id="ARBA00004406"/>
    </source>
</evidence>
<keyword evidence="5 13" id="KW-0349">Heme</keyword>
<keyword evidence="17" id="KW-1185">Reference proteome</keyword>
<reference evidence="16" key="1">
    <citation type="submission" date="2022-07" db="EMBL/GenBank/DDBJ databases">
        <authorList>
            <person name="Trinca V."/>
            <person name="Uliana J.V.C."/>
            <person name="Torres T.T."/>
            <person name="Ward R.J."/>
            <person name="Monesi N."/>
        </authorList>
    </citation>
    <scope>NUCLEOTIDE SEQUENCE</scope>
    <source>
        <strain evidence="16">HSMRA1968</strain>
        <tissue evidence="16">Whole embryos</tissue>
    </source>
</reference>
<comment type="subcellular location">
    <subcellularLocation>
        <location evidence="3">Endoplasmic reticulum membrane</location>
        <topology evidence="3">Peripheral membrane protein</topology>
    </subcellularLocation>
    <subcellularLocation>
        <location evidence="2">Microsome membrane</location>
        <topology evidence="2">Peripheral membrane protein</topology>
    </subcellularLocation>
</comment>
<evidence type="ECO:0000256" key="15">
    <source>
        <dbReference type="SAM" id="Phobius"/>
    </source>
</evidence>
<dbReference type="GO" id="GO:0020037">
    <property type="term" value="F:heme binding"/>
    <property type="evidence" value="ECO:0007669"/>
    <property type="project" value="InterPro"/>
</dbReference>
<keyword evidence="15" id="KW-0812">Transmembrane</keyword>
<evidence type="ECO:0000256" key="5">
    <source>
        <dbReference type="ARBA" id="ARBA00022617"/>
    </source>
</evidence>
<dbReference type="GO" id="GO:0046680">
    <property type="term" value="P:response to DDT"/>
    <property type="evidence" value="ECO:0007669"/>
    <property type="project" value="TreeGrafter"/>
</dbReference>
<evidence type="ECO:0000256" key="6">
    <source>
        <dbReference type="ARBA" id="ARBA00022723"/>
    </source>
</evidence>
<dbReference type="PRINTS" id="PR00385">
    <property type="entry name" value="P450"/>
</dbReference>
<dbReference type="Pfam" id="PF00067">
    <property type="entry name" value="p450"/>
    <property type="match status" value="1"/>
</dbReference>
<dbReference type="EMBL" id="WJQU01000002">
    <property type="protein sequence ID" value="KAJ6641330.1"/>
    <property type="molecule type" value="Genomic_DNA"/>
</dbReference>
<dbReference type="PROSITE" id="PS00086">
    <property type="entry name" value="CYTOCHROME_P450"/>
    <property type="match status" value="1"/>
</dbReference>
<evidence type="ECO:0000256" key="2">
    <source>
        <dbReference type="ARBA" id="ARBA00004174"/>
    </source>
</evidence>
<evidence type="ECO:0000256" key="9">
    <source>
        <dbReference type="ARBA" id="ARBA00023002"/>
    </source>
</evidence>
<evidence type="ECO:0000256" key="1">
    <source>
        <dbReference type="ARBA" id="ARBA00001971"/>
    </source>
</evidence>
<dbReference type="InterPro" id="IPR002401">
    <property type="entry name" value="Cyt_P450_E_grp-I"/>
</dbReference>
<keyword evidence="12 15" id="KW-0472">Membrane</keyword>
<keyword evidence="15" id="KW-1133">Transmembrane helix</keyword>
<proteinExistence type="inferred from homology"/>
<dbReference type="Gene3D" id="1.10.630.10">
    <property type="entry name" value="Cytochrome P450"/>
    <property type="match status" value="1"/>
</dbReference>
<dbReference type="SUPFAM" id="SSF48264">
    <property type="entry name" value="Cytochrome P450"/>
    <property type="match status" value="1"/>
</dbReference>
<evidence type="ECO:0000256" key="11">
    <source>
        <dbReference type="ARBA" id="ARBA00023033"/>
    </source>
</evidence>
<dbReference type="GO" id="GO:0004497">
    <property type="term" value="F:monooxygenase activity"/>
    <property type="evidence" value="ECO:0007669"/>
    <property type="project" value="UniProtKB-KW"/>
</dbReference>
<evidence type="ECO:0000256" key="10">
    <source>
        <dbReference type="ARBA" id="ARBA00023004"/>
    </source>
</evidence>
<dbReference type="InterPro" id="IPR036396">
    <property type="entry name" value="Cyt_P450_sf"/>
</dbReference>
<dbReference type="PRINTS" id="PR00463">
    <property type="entry name" value="EP450I"/>
</dbReference>
<keyword evidence="8" id="KW-0492">Microsome</keyword>
<keyword evidence="11 14" id="KW-0503">Monooxygenase</keyword>
<dbReference type="GO" id="GO:0046701">
    <property type="term" value="P:insecticide catabolic process"/>
    <property type="evidence" value="ECO:0007669"/>
    <property type="project" value="TreeGrafter"/>
</dbReference>
<dbReference type="GO" id="GO:0016705">
    <property type="term" value="F:oxidoreductase activity, acting on paired donors, with incorporation or reduction of molecular oxygen"/>
    <property type="evidence" value="ECO:0007669"/>
    <property type="project" value="InterPro"/>
</dbReference>
<comment type="caution">
    <text evidence="16">The sequence shown here is derived from an EMBL/GenBank/DDBJ whole genome shotgun (WGS) entry which is preliminary data.</text>
</comment>
<name>A0A9Q0N0F5_9DIPT</name>
<sequence>MFLTDYIFIALFIWSPIALYLWGLHRSLYWKRKKIPSIPSKPLIGSVGGMLSFKKCVAQQFSDFYFDKKTKEKPFVGIHMFHKPAIVLRDPELIKRVLVKDFTSFPDRYCSADEHQDILGNTNLFFLNSPAWNDLRSRLTPLFSSGKMKNMFYLMKNIGDQLYDTIQSFKTKSFCIDVKDLCTRYTVDVIASCAYGLEANSLKYPQGDFVTYGKKIFEFKVMRAFELLGVFFFPEVVSPLRLKVFSKETSNFLRGSINYVLSEREKNGNTRQDLIDTLLTLKNEDKGKTQNDPSRFVFQGDVLVAQAAAFFTGGYETSSSVMSFALYELCWKPDIQKRLKSEIREFLSKSNGELNYEEIQNMNYLNMVVQESLRMYPSLPFLDRICTATKGYSLEPFDNFIIPKGMQVIVPIYAIQRDPENFPNPNEFDPERFSAENKNKIKPYTFMSFGMGPRACIGERFGLMQTKIGLINFFKNHTVQPSESTPKIMELEKRALVLQAKGGIMLNIIRDS</sequence>
<comment type="cofactor">
    <cofactor evidence="1 13">
        <name>heme</name>
        <dbReference type="ChEBI" id="CHEBI:30413"/>
    </cofactor>
</comment>
<dbReference type="OrthoDB" id="2789670at2759"/>
<keyword evidence="7" id="KW-0256">Endoplasmic reticulum</keyword>
<evidence type="ECO:0000313" key="16">
    <source>
        <dbReference type="EMBL" id="KAJ6641330.1"/>
    </source>
</evidence>
<comment type="similarity">
    <text evidence="4 14">Belongs to the cytochrome P450 family.</text>
</comment>
<keyword evidence="10 13" id="KW-0408">Iron</keyword>
<keyword evidence="6 13" id="KW-0479">Metal-binding</keyword>